<evidence type="ECO:0000256" key="2">
    <source>
        <dbReference type="ARBA" id="ARBA00022729"/>
    </source>
</evidence>
<dbReference type="PANTHER" id="PTHR35936">
    <property type="entry name" value="MEMBRANE-BOUND LYTIC MUREIN TRANSGLYCOSYLASE F"/>
    <property type="match status" value="1"/>
</dbReference>
<evidence type="ECO:0000313" key="5">
    <source>
        <dbReference type="Proteomes" id="UP000635983"/>
    </source>
</evidence>
<sequence length="316" mass="34629">MVDCEHGQPNTVDDWSTHMMYSSKDSMAAKSRGLVRKIALAGCLLSASLTAYADLSDIKSKGTMTVATEDDYAPFNYIVDGKPEGFHKELLEDLKTYAKEQGFDVKQEILPWTGLLAAVSSGQYDMAFTGALVTDDRLRVFNFAPPFASAQHFFAKRKDDSSITDEMKSLCGKTVGLQAGSALLARLPELKAMLEKEGCATGDVVEYQSYPEAYADLANGRLDYVINALISINDLVKTRGDTFAKGFAVSGDGFAAWPVPKKSPELLEFLTGFMNHVRDNGRLAELQTKWFGEAFPAMPKTPISSVEQFHELAGMK</sequence>
<dbReference type="SMART" id="SM00062">
    <property type="entry name" value="PBPb"/>
    <property type="match status" value="1"/>
</dbReference>
<dbReference type="Gene3D" id="3.40.190.10">
    <property type="entry name" value="Periplasmic binding protein-like II"/>
    <property type="match status" value="2"/>
</dbReference>
<name>A0A917UZE8_9PSED</name>
<dbReference type="Pfam" id="PF00497">
    <property type="entry name" value="SBP_bac_3"/>
    <property type="match status" value="1"/>
</dbReference>
<dbReference type="Proteomes" id="UP000635983">
    <property type="component" value="Unassembled WGS sequence"/>
</dbReference>
<evidence type="ECO:0000256" key="1">
    <source>
        <dbReference type="ARBA" id="ARBA00010333"/>
    </source>
</evidence>
<keyword evidence="2" id="KW-0732">Signal</keyword>
<dbReference type="EMBL" id="BMPO01000006">
    <property type="protein sequence ID" value="GGK00677.1"/>
    <property type="molecule type" value="Genomic_DNA"/>
</dbReference>
<dbReference type="SUPFAM" id="SSF53850">
    <property type="entry name" value="Periplasmic binding protein-like II"/>
    <property type="match status" value="1"/>
</dbReference>
<organism evidence="4 5">
    <name type="scientific">Pseudomonas matsuisoli</name>
    <dbReference type="NCBI Taxonomy" id="1515666"/>
    <lineage>
        <taxon>Bacteria</taxon>
        <taxon>Pseudomonadati</taxon>
        <taxon>Pseudomonadota</taxon>
        <taxon>Gammaproteobacteria</taxon>
        <taxon>Pseudomonadales</taxon>
        <taxon>Pseudomonadaceae</taxon>
        <taxon>Pseudomonas</taxon>
    </lineage>
</organism>
<dbReference type="PANTHER" id="PTHR35936:SF19">
    <property type="entry name" value="AMINO-ACID-BINDING PROTEIN YXEM-RELATED"/>
    <property type="match status" value="1"/>
</dbReference>
<proteinExistence type="inferred from homology"/>
<evidence type="ECO:0000313" key="4">
    <source>
        <dbReference type="EMBL" id="GGK00677.1"/>
    </source>
</evidence>
<reference evidence="4" key="1">
    <citation type="journal article" date="2014" name="Int. J. Syst. Evol. Microbiol.">
        <title>Complete genome sequence of Corynebacterium casei LMG S-19264T (=DSM 44701T), isolated from a smear-ripened cheese.</title>
        <authorList>
            <consortium name="US DOE Joint Genome Institute (JGI-PGF)"/>
            <person name="Walter F."/>
            <person name="Albersmeier A."/>
            <person name="Kalinowski J."/>
            <person name="Ruckert C."/>
        </authorList>
    </citation>
    <scope>NUCLEOTIDE SEQUENCE</scope>
    <source>
        <strain evidence="4">JCM 30078</strain>
    </source>
</reference>
<dbReference type="AlphaFoldDB" id="A0A917UZE8"/>
<gene>
    <name evidence="4" type="ORF">GCM10009304_28120</name>
</gene>
<dbReference type="InterPro" id="IPR001638">
    <property type="entry name" value="Solute-binding_3/MltF_N"/>
</dbReference>
<comment type="caution">
    <text evidence="4">The sequence shown here is derived from an EMBL/GenBank/DDBJ whole genome shotgun (WGS) entry which is preliminary data.</text>
</comment>
<comment type="similarity">
    <text evidence="1">Belongs to the bacterial solute-binding protein 3 family.</text>
</comment>
<feature type="domain" description="Solute-binding protein family 3/N-terminal" evidence="3">
    <location>
        <begin position="63"/>
        <end position="294"/>
    </location>
</feature>
<evidence type="ECO:0000259" key="3">
    <source>
        <dbReference type="SMART" id="SM00062"/>
    </source>
</evidence>
<reference evidence="4" key="2">
    <citation type="submission" date="2020-09" db="EMBL/GenBank/DDBJ databases">
        <authorList>
            <person name="Sun Q."/>
            <person name="Ohkuma M."/>
        </authorList>
    </citation>
    <scope>NUCLEOTIDE SEQUENCE</scope>
    <source>
        <strain evidence="4">JCM 30078</strain>
    </source>
</reference>
<accession>A0A917UZE8</accession>
<protein>
    <submittedName>
        <fullName evidence="4">ABC transporter substrate-binding protein</fullName>
    </submittedName>
</protein>
<keyword evidence="5" id="KW-1185">Reference proteome</keyword>